<dbReference type="AlphaFoldDB" id="A0A2V1DKH3"/>
<dbReference type="Proteomes" id="UP000244855">
    <property type="component" value="Unassembled WGS sequence"/>
</dbReference>
<accession>A0A2V1DKH3</accession>
<dbReference type="GO" id="GO:0005829">
    <property type="term" value="C:cytosol"/>
    <property type="evidence" value="ECO:0007669"/>
    <property type="project" value="UniProtKB-SubCell"/>
</dbReference>
<keyword evidence="5" id="KW-0256">Endoplasmic reticulum</keyword>
<evidence type="ECO:0000256" key="3">
    <source>
        <dbReference type="ARBA" id="ARBA00004514"/>
    </source>
</evidence>
<evidence type="ECO:0008006" key="9">
    <source>
        <dbReference type="Google" id="ProtNLM"/>
    </source>
</evidence>
<dbReference type="OrthoDB" id="26149at2759"/>
<dbReference type="InterPro" id="IPR000225">
    <property type="entry name" value="Armadillo"/>
</dbReference>
<reference evidence="7 8" key="1">
    <citation type="journal article" date="2018" name="Sci. Rep.">
        <title>Comparative genomics provides insights into the lifestyle and reveals functional heterogeneity of dark septate endophytic fungi.</title>
        <authorList>
            <person name="Knapp D.G."/>
            <person name="Nemeth J.B."/>
            <person name="Barry K."/>
            <person name="Hainaut M."/>
            <person name="Henrissat B."/>
            <person name="Johnson J."/>
            <person name="Kuo A."/>
            <person name="Lim J.H.P."/>
            <person name="Lipzen A."/>
            <person name="Nolan M."/>
            <person name="Ohm R.A."/>
            <person name="Tamas L."/>
            <person name="Grigoriev I.V."/>
            <person name="Spatafora J.W."/>
            <person name="Nagy L.G."/>
            <person name="Kovacs G.M."/>
        </authorList>
    </citation>
    <scope>NUCLEOTIDE SEQUENCE [LARGE SCALE GENOMIC DNA]</scope>
    <source>
        <strain evidence="7 8">DSE2036</strain>
    </source>
</reference>
<comment type="subcellular location">
    <subcellularLocation>
        <location evidence="3">Cytoplasm</location>
        <location evidence="3">Cytosol</location>
    </subcellularLocation>
    <subcellularLocation>
        <location evidence="2">Endoplasmic reticulum</location>
    </subcellularLocation>
    <subcellularLocation>
        <location evidence="1">Mitochondrion</location>
    </subcellularLocation>
</comment>
<evidence type="ECO:0000313" key="8">
    <source>
        <dbReference type="Proteomes" id="UP000244855"/>
    </source>
</evidence>
<name>A0A2V1DKH3_9PLEO</name>
<dbReference type="PANTHER" id="PTHR10957">
    <property type="entry name" value="RAP1 GTPASE-GDP DISSOCIATION STIMULATOR 1"/>
    <property type="match status" value="1"/>
</dbReference>
<dbReference type="SMART" id="SM00185">
    <property type="entry name" value="ARM"/>
    <property type="match status" value="3"/>
</dbReference>
<dbReference type="GO" id="GO:0005739">
    <property type="term" value="C:mitochondrion"/>
    <property type="evidence" value="ECO:0007669"/>
    <property type="project" value="UniProtKB-SubCell"/>
</dbReference>
<gene>
    <name evidence="7" type="ORF">DM02DRAFT_530644</name>
</gene>
<dbReference type="GO" id="GO:0005783">
    <property type="term" value="C:endoplasmic reticulum"/>
    <property type="evidence" value="ECO:0007669"/>
    <property type="project" value="UniProtKB-SubCell"/>
</dbReference>
<dbReference type="GO" id="GO:0005085">
    <property type="term" value="F:guanyl-nucleotide exchange factor activity"/>
    <property type="evidence" value="ECO:0007669"/>
    <property type="project" value="InterPro"/>
</dbReference>
<evidence type="ECO:0000256" key="4">
    <source>
        <dbReference type="ARBA" id="ARBA00022490"/>
    </source>
</evidence>
<dbReference type="SUPFAM" id="SSF48371">
    <property type="entry name" value="ARM repeat"/>
    <property type="match status" value="1"/>
</dbReference>
<proteinExistence type="predicted"/>
<evidence type="ECO:0000256" key="2">
    <source>
        <dbReference type="ARBA" id="ARBA00004240"/>
    </source>
</evidence>
<keyword evidence="6" id="KW-0496">Mitochondrion</keyword>
<sequence>MASFSEDHETFLTQLEEYLGEDPGQGPQDNSYRLKQVTARLQSAGALAESIAQLLGTAVGKQHKWQKGFRELGILDHAAYNLDLSKNTPAVVKQYLRVIGNSIANNDTNRGVVQKHLPKIIDCLQEEELRFTAMVVMFNLLTDFEPAHIEATNLRLDNTLSEYLAADKVPDDAIQYAVDLLTWTTEKLSPEQLDDNLSLAVFSNVLKLSSQHDDDYFEEYLAILVHYLQDLKFQQNMATPDTFELLVDLMFAFEDRLPDEELQGVFEELKTQADANKITSEELGVILMVRLTNSISAIAASDAFVQNFSLESPVVDLVLSRLFPDSLPSTVCSCVILGNLATSDEVCIEMVDSKSLHLPLISVLSSDTHQALLYAAAGFIRHLAFPMVNRSILGEAGLIEVCCKLLTHSDPSVRGEAAAILCKLVSDTLANIHIAVLQKLPADISPTELPGINKPEHPTILYHLVTQALAPSAPLPSTTMKNPMVELGRTIIAILRHLRQAASNSDSSEKYTDEIFKTPAIARPLISLVRQRFYADARAEGLLGLGLMAQTKEGAACVVQELRVDLGLLEAIREIATESKGEGKESNATAGRDYQNAVVLLHGLVNNGVNTPSETTPVWKSEVEALQAELNGLMAQ</sequence>
<protein>
    <recommendedName>
        <fullName evidence="9">ARM repeat-containing protein</fullName>
    </recommendedName>
</protein>
<organism evidence="7 8">
    <name type="scientific">Periconia macrospinosa</name>
    <dbReference type="NCBI Taxonomy" id="97972"/>
    <lineage>
        <taxon>Eukaryota</taxon>
        <taxon>Fungi</taxon>
        <taxon>Dikarya</taxon>
        <taxon>Ascomycota</taxon>
        <taxon>Pezizomycotina</taxon>
        <taxon>Dothideomycetes</taxon>
        <taxon>Pleosporomycetidae</taxon>
        <taxon>Pleosporales</taxon>
        <taxon>Massarineae</taxon>
        <taxon>Periconiaceae</taxon>
        <taxon>Periconia</taxon>
    </lineage>
</organism>
<keyword evidence="8" id="KW-1185">Reference proteome</keyword>
<evidence type="ECO:0000313" key="7">
    <source>
        <dbReference type="EMBL" id="PVH98696.1"/>
    </source>
</evidence>
<dbReference type="InterPro" id="IPR016024">
    <property type="entry name" value="ARM-type_fold"/>
</dbReference>
<keyword evidence="4" id="KW-0963">Cytoplasm</keyword>
<dbReference type="STRING" id="97972.A0A2V1DKH3"/>
<dbReference type="InterPro" id="IPR011989">
    <property type="entry name" value="ARM-like"/>
</dbReference>
<evidence type="ECO:0000256" key="1">
    <source>
        <dbReference type="ARBA" id="ARBA00004173"/>
    </source>
</evidence>
<dbReference type="EMBL" id="KZ805408">
    <property type="protein sequence ID" value="PVH98696.1"/>
    <property type="molecule type" value="Genomic_DNA"/>
</dbReference>
<dbReference type="InterPro" id="IPR040144">
    <property type="entry name" value="RAP1GDS1"/>
</dbReference>
<evidence type="ECO:0000256" key="5">
    <source>
        <dbReference type="ARBA" id="ARBA00022824"/>
    </source>
</evidence>
<dbReference type="Gene3D" id="1.25.10.10">
    <property type="entry name" value="Leucine-rich Repeat Variant"/>
    <property type="match status" value="1"/>
</dbReference>
<evidence type="ECO:0000256" key="6">
    <source>
        <dbReference type="ARBA" id="ARBA00023128"/>
    </source>
</evidence>